<sequence>MWETLFSSATSETLTLSTTVNIIFASLLMGLFISVIYIKTRGKEGYSHGFTVTLIMLPAIIAIIILLVGNNIARAFSLAGAFSLIRFRSAPGDPIDISYVFFTLAVGLACGMGYIGYGMLFAVILCAVMVILSVTKYAKPRVNMMQLKITIPEDIDFQNCFEDILEQYTDSYKLQRVKTADFGSLFEIIYTIQPKDAMDQKAFIDQLRCRNGNLNIVLNTQINNDMVYLG</sequence>
<dbReference type="EMBL" id="CP087994">
    <property type="protein sequence ID" value="UYO62349.1"/>
    <property type="molecule type" value="Genomic_DNA"/>
</dbReference>
<dbReference type="Proteomes" id="UP001163550">
    <property type="component" value="Chromosome"/>
</dbReference>
<feature type="transmembrane region" description="Helical" evidence="1">
    <location>
        <begin position="114"/>
        <end position="135"/>
    </location>
</feature>
<dbReference type="InterPro" id="IPR032531">
    <property type="entry name" value="DUF4956"/>
</dbReference>
<evidence type="ECO:0000313" key="3">
    <source>
        <dbReference type="Proteomes" id="UP001163550"/>
    </source>
</evidence>
<keyword evidence="1" id="KW-0812">Transmembrane</keyword>
<evidence type="ECO:0000313" key="2">
    <source>
        <dbReference type="EMBL" id="UYO62349.1"/>
    </source>
</evidence>
<keyword evidence="1" id="KW-1133">Transmembrane helix</keyword>
<dbReference type="RefSeq" id="WP_228878151.1">
    <property type="nucleotide sequence ID" value="NZ_CABIIK010000004.1"/>
</dbReference>
<dbReference type="Pfam" id="PF16316">
    <property type="entry name" value="DUF4956"/>
    <property type="match status" value="1"/>
</dbReference>
<keyword evidence="3" id="KW-1185">Reference proteome</keyword>
<evidence type="ECO:0000256" key="1">
    <source>
        <dbReference type="SAM" id="Phobius"/>
    </source>
</evidence>
<feature type="transmembrane region" description="Helical" evidence="1">
    <location>
        <begin position="50"/>
        <end position="69"/>
    </location>
</feature>
<name>A0ABY6HEP1_9FIRM</name>
<feature type="transmembrane region" description="Helical" evidence="1">
    <location>
        <begin position="20"/>
        <end position="38"/>
    </location>
</feature>
<keyword evidence="1" id="KW-0472">Membrane</keyword>
<proteinExistence type="predicted"/>
<protein>
    <submittedName>
        <fullName evidence="2">DUF4956 domain-containing protein</fullName>
    </submittedName>
</protein>
<accession>A0ABY6HEP1</accession>
<reference evidence="2" key="1">
    <citation type="submission" date="2021-11" db="EMBL/GenBank/DDBJ databases">
        <title>Isoprene-degrading acetogen.</title>
        <authorList>
            <person name="Yang Y."/>
            <person name="Jin H."/>
            <person name="Yan J."/>
        </authorList>
    </citation>
    <scope>NUCLEOTIDE SEQUENCE</scope>
    <source>
        <strain evidence="2">Berkeley</strain>
    </source>
</reference>
<gene>
    <name evidence="2" type="ORF">LNN31_16390</name>
</gene>
<organism evidence="2 3">
    <name type="scientific">Acetobacterium wieringae</name>
    <dbReference type="NCBI Taxonomy" id="52694"/>
    <lineage>
        <taxon>Bacteria</taxon>
        <taxon>Bacillati</taxon>
        <taxon>Bacillota</taxon>
        <taxon>Clostridia</taxon>
        <taxon>Eubacteriales</taxon>
        <taxon>Eubacteriaceae</taxon>
        <taxon>Acetobacterium</taxon>
    </lineage>
</organism>